<evidence type="ECO:0000259" key="2">
    <source>
        <dbReference type="Pfam" id="PF26634"/>
    </source>
</evidence>
<organism evidence="3 4">
    <name type="scientific">Mycetomoellerius zeteki</name>
    <dbReference type="NCBI Taxonomy" id="64791"/>
    <lineage>
        <taxon>Eukaryota</taxon>
        <taxon>Metazoa</taxon>
        <taxon>Ecdysozoa</taxon>
        <taxon>Arthropoda</taxon>
        <taxon>Hexapoda</taxon>
        <taxon>Insecta</taxon>
        <taxon>Pterygota</taxon>
        <taxon>Neoptera</taxon>
        <taxon>Endopterygota</taxon>
        <taxon>Hymenoptera</taxon>
        <taxon>Apocrita</taxon>
        <taxon>Aculeata</taxon>
        <taxon>Formicoidea</taxon>
        <taxon>Formicidae</taxon>
        <taxon>Myrmicinae</taxon>
        <taxon>Mycetomoellerius</taxon>
    </lineage>
</organism>
<dbReference type="AlphaFoldDB" id="A0A151WGY8"/>
<protein>
    <recommendedName>
        <fullName evidence="2">DUF8207 domain-containing protein</fullName>
    </recommendedName>
</protein>
<proteinExistence type="predicted"/>
<dbReference type="Proteomes" id="UP000075809">
    <property type="component" value="Unassembled WGS sequence"/>
</dbReference>
<gene>
    <name evidence="3" type="ORF">ALC60_13905</name>
</gene>
<sequence length="358" mass="40727">ERTAKLIAKTRVSIHKKHRALKTCMIENEMALEKRFKPIVEPLKQIVENAKRNEATGIMKKKRKDKRERDDDDDNDNDDNDNDDNDNDDNDNDDNDEISTQITPQRPPWSKRTKRLNVVSTIHSTPIESQQLSPQEVFIGDDSSLETSVRQVLKIPQGRERLHSQLGPLGQIYVNALLSGDKKNEIDHVYGVYFDENGTMLGDKTFDVDSDDTIIVDGVRYKGTSGLYELIFKRIPDDAIYTENDKETYKSILLATNAHRRRHNAEMPVKSNKGHKYKYIIGPLVGAHRTGSTSTGSGVPSTMRLNDNKIDYVHWDDPNELVDRLQLLDASRQAGNNAHDNEILSILEELREAGLIIN</sequence>
<evidence type="ECO:0000256" key="1">
    <source>
        <dbReference type="SAM" id="MobiDB-lite"/>
    </source>
</evidence>
<name>A0A151WGY8_9HYME</name>
<dbReference type="InterPro" id="IPR058520">
    <property type="entry name" value="DUF8207"/>
</dbReference>
<dbReference type="EMBL" id="KQ983138">
    <property type="protein sequence ID" value="KYQ47078.1"/>
    <property type="molecule type" value="Genomic_DNA"/>
</dbReference>
<evidence type="ECO:0000313" key="4">
    <source>
        <dbReference type="Proteomes" id="UP000075809"/>
    </source>
</evidence>
<feature type="non-terminal residue" evidence="3">
    <location>
        <position position="1"/>
    </location>
</feature>
<dbReference type="Pfam" id="PF26634">
    <property type="entry name" value="DUF8207"/>
    <property type="match status" value="1"/>
</dbReference>
<dbReference type="PANTHER" id="PTHR35374">
    <property type="entry name" value="CYCLIN-DEPENDENT KINASE 11A-LIKE"/>
    <property type="match status" value="1"/>
</dbReference>
<feature type="compositionally biased region" description="Acidic residues" evidence="1">
    <location>
        <begin position="70"/>
        <end position="97"/>
    </location>
</feature>
<evidence type="ECO:0000313" key="3">
    <source>
        <dbReference type="EMBL" id="KYQ47078.1"/>
    </source>
</evidence>
<keyword evidence="4" id="KW-1185">Reference proteome</keyword>
<dbReference type="PANTHER" id="PTHR35374:SF1">
    <property type="entry name" value="PROTEIN KINASE DOMAIN-CONTAINING PROTEIN"/>
    <property type="match status" value="1"/>
</dbReference>
<feature type="region of interest" description="Disordered" evidence="1">
    <location>
        <begin position="47"/>
        <end position="113"/>
    </location>
</feature>
<reference evidence="3 4" key="1">
    <citation type="submission" date="2015-09" db="EMBL/GenBank/DDBJ databases">
        <title>Trachymyrmex zeteki WGS genome.</title>
        <authorList>
            <person name="Nygaard S."/>
            <person name="Hu H."/>
            <person name="Boomsma J."/>
            <person name="Zhang G."/>
        </authorList>
    </citation>
    <scope>NUCLEOTIDE SEQUENCE [LARGE SCALE GENOMIC DNA]</scope>
    <source>
        <strain evidence="3">Tzet28-1</strain>
        <tissue evidence="3">Whole body</tissue>
    </source>
</reference>
<accession>A0A151WGY8</accession>
<feature type="domain" description="DUF8207" evidence="2">
    <location>
        <begin position="185"/>
        <end position="285"/>
    </location>
</feature>
<dbReference type="STRING" id="64791.A0A151WGY8"/>